<dbReference type="InterPro" id="IPR011012">
    <property type="entry name" value="Longin-like_dom_sf"/>
</dbReference>
<protein>
    <recommendedName>
        <fullName evidence="4">MHD domain-containing protein</fullName>
    </recommendedName>
</protein>
<dbReference type="InterPro" id="IPR036168">
    <property type="entry name" value="AP2_Mu_C_sf"/>
</dbReference>
<keyword evidence="6" id="KW-1185">Reference proteome</keyword>
<dbReference type="InterPro" id="IPR028565">
    <property type="entry name" value="MHD"/>
</dbReference>
<organism evidence="5 6">
    <name type="scientific">Cinchona calisaya</name>
    <dbReference type="NCBI Taxonomy" id="153742"/>
    <lineage>
        <taxon>Eukaryota</taxon>
        <taxon>Viridiplantae</taxon>
        <taxon>Streptophyta</taxon>
        <taxon>Embryophyta</taxon>
        <taxon>Tracheophyta</taxon>
        <taxon>Spermatophyta</taxon>
        <taxon>Magnoliopsida</taxon>
        <taxon>eudicotyledons</taxon>
        <taxon>Gunneridae</taxon>
        <taxon>Pentapetalae</taxon>
        <taxon>asterids</taxon>
        <taxon>lamiids</taxon>
        <taxon>Gentianales</taxon>
        <taxon>Rubiaceae</taxon>
        <taxon>Cinchonoideae</taxon>
        <taxon>Cinchoneae</taxon>
        <taxon>Cinchona</taxon>
    </lineage>
</organism>
<sequence length="244" mass="27039">MPPLMATEVGCINENALSFALELAGMELVGMLSIRGIVADVLSDYLKGLNEDQMMDNFVIVYELLDEMIDNGFPLTREPNILREMIAPPNIVSKVLSIVTGLLLVIGQIPKDKALSVSGKLVLKTGLQRLHLFPSFQVGFSIMGVALSGLEIAKLDLKNLSSCLYKGFRALTKAREYEVRSKLLRSYQFQVGLFALGLTNQEPSVFLKMTKFLNGVQLLRPDHGMSRSKQLQILAINKEVHQSD</sequence>
<evidence type="ECO:0000313" key="6">
    <source>
        <dbReference type="Proteomes" id="UP001630127"/>
    </source>
</evidence>
<dbReference type="EMBL" id="JBJUIK010000001">
    <property type="protein sequence ID" value="KAL3538308.1"/>
    <property type="molecule type" value="Genomic_DNA"/>
</dbReference>
<evidence type="ECO:0000313" key="5">
    <source>
        <dbReference type="EMBL" id="KAL3538308.1"/>
    </source>
</evidence>
<dbReference type="AlphaFoldDB" id="A0ABD3B4V5"/>
<comment type="subcellular location">
    <subcellularLocation>
        <location evidence="1">Endomembrane system</location>
    </subcellularLocation>
</comment>
<dbReference type="Pfam" id="PF00928">
    <property type="entry name" value="Adap_comp_sub"/>
    <property type="match status" value="1"/>
</dbReference>
<gene>
    <name evidence="5" type="ORF">ACH5RR_001674</name>
</gene>
<dbReference type="Proteomes" id="UP001630127">
    <property type="component" value="Unassembled WGS sequence"/>
</dbReference>
<feature type="domain" description="MHD" evidence="4">
    <location>
        <begin position="106"/>
        <end position="180"/>
    </location>
</feature>
<dbReference type="GO" id="GO:0012505">
    <property type="term" value="C:endomembrane system"/>
    <property type="evidence" value="ECO:0007669"/>
    <property type="project" value="UniProtKB-SubCell"/>
</dbReference>
<dbReference type="InterPro" id="IPR050431">
    <property type="entry name" value="Adaptor_comp_med_subunit"/>
</dbReference>
<dbReference type="PANTHER" id="PTHR10529">
    <property type="entry name" value="AP COMPLEX SUBUNIT MU"/>
    <property type="match status" value="1"/>
</dbReference>
<proteinExistence type="predicted"/>
<dbReference type="SUPFAM" id="SSF49447">
    <property type="entry name" value="Second domain of Mu2 adaptin subunit (ap50) of ap2 adaptor"/>
    <property type="match status" value="1"/>
</dbReference>
<dbReference type="Gene3D" id="3.30.450.60">
    <property type="match status" value="1"/>
</dbReference>
<keyword evidence="2" id="KW-0813">Transport</keyword>
<evidence type="ECO:0000259" key="4">
    <source>
        <dbReference type="Pfam" id="PF00928"/>
    </source>
</evidence>
<keyword evidence="3" id="KW-0472">Membrane</keyword>
<accession>A0ABD3B4V5</accession>
<comment type="caution">
    <text evidence="5">The sequence shown here is derived from an EMBL/GenBank/DDBJ whole genome shotgun (WGS) entry which is preliminary data.</text>
</comment>
<name>A0ABD3B4V5_9GENT</name>
<evidence type="ECO:0000256" key="2">
    <source>
        <dbReference type="ARBA" id="ARBA00022448"/>
    </source>
</evidence>
<dbReference type="SUPFAM" id="SSF64356">
    <property type="entry name" value="SNARE-like"/>
    <property type="match status" value="1"/>
</dbReference>
<reference evidence="5 6" key="1">
    <citation type="submission" date="2024-11" db="EMBL/GenBank/DDBJ databases">
        <title>A near-complete genome assembly of Cinchona calisaya.</title>
        <authorList>
            <person name="Lian D.C."/>
            <person name="Zhao X.W."/>
            <person name="Wei L."/>
        </authorList>
    </citation>
    <scope>NUCLEOTIDE SEQUENCE [LARGE SCALE GENOMIC DNA]</scope>
    <source>
        <tissue evidence="5">Nenye</tissue>
    </source>
</reference>
<evidence type="ECO:0000256" key="3">
    <source>
        <dbReference type="ARBA" id="ARBA00023136"/>
    </source>
</evidence>
<evidence type="ECO:0000256" key="1">
    <source>
        <dbReference type="ARBA" id="ARBA00004308"/>
    </source>
</evidence>